<dbReference type="Proteomes" id="UP000886748">
    <property type="component" value="Unassembled WGS sequence"/>
</dbReference>
<proteinExistence type="inferred from homology"/>
<reference evidence="6" key="2">
    <citation type="journal article" date="2021" name="PeerJ">
        <title>Extensive microbial diversity within the chicken gut microbiome revealed by metagenomics and culture.</title>
        <authorList>
            <person name="Gilroy R."/>
            <person name="Ravi A."/>
            <person name="Getino M."/>
            <person name="Pursley I."/>
            <person name="Horton D.L."/>
            <person name="Alikhan N.F."/>
            <person name="Baker D."/>
            <person name="Gharbi K."/>
            <person name="Hall N."/>
            <person name="Watson M."/>
            <person name="Adriaenssens E.M."/>
            <person name="Foster-Nyarko E."/>
            <person name="Jarju S."/>
            <person name="Secka A."/>
            <person name="Antonio M."/>
            <person name="Oren A."/>
            <person name="Chaudhuri R.R."/>
            <person name="La Ragione R."/>
            <person name="Hildebrand F."/>
            <person name="Pallen M.J."/>
        </authorList>
    </citation>
    <scope>NUCLEOTIDE SEQUENCE</scope>
    <source>
        <strain evidence="6">CHK154-7741</strain>
    </source>
</reference>
<evidence type="ECO:0000256" key="3">
    <source>
        <dbReference type="ARBA" id="ARBA00023274"/>
    </source>
</evidence>
<comment type="function">
    <text evidence="4">Binds as a heterodimer with protein bS6 to the central domain of the 16S rRNA, where it helps stabilize the platform of the 30S subunit.</text>
</comment>
<comment type="similarity">
    <text evidence="1 4 5">Belongs to the bacterial ribosomal protein bS18 family.</text>
</comment>
<dbReference type="GO" id="GO:0003735">
    <property type="term" value="F:structural constituent of ribosome"/>
    <property type="evidence" value="ECO:0007669"/>
    <property type="project" value="InterPro"/>
</dbReference>
<evidence type="ECO:0000256" key="1">
    <source>
        <dbReference type="ARBA" id="ARBA00005589"/>
    </source>
</evidence>
<dbReference type="GO" id="GO:0022627">
    <property type="term" value="C:cytosolic small ribosomal subunit"/>
    <property type="evidence" value="ECO:0007669"/>
    <property type="project" value="TreeGrafter"/>
</dbReference>
<gene>
    <name evidence="4" type="primary">rpsR</name>
    <name evidence="6" type="ORF">IAD26_08100</name>
</gene>
<name>A0A9D1N0X4_9CLOT</name>
<keyword evidence="4" id="KW-0699">rRNA-binding</keyword>
<dbReference type="InterPro" id="IPR036870">
    <property type="entry name" value="Ribosomal_bS18_sf"/>
</dbReference>
<keyword evidence="3 4" id="KW-0687">Ribonucleoprotein</keyword>
<evidence type="ECO:0000256" key="5">
    <source>
        <dbReference type="RuleBase" id="RU003910"/>
    </source>
</evidence>
<reference evidence="6" key="1">
    <citation type="submission" date="2020-10" db="EMBL/GenBank/DDBJ databases">
        <authorList>
            <person name="Gilroy R."/>
        </authorList>
    </citation>
    <scope>NUCLEOTIDE SEQUENCE</scope>
    <source>
        <strain evidence="6">CHK154-7741</strain>
    </source>
</reference>
<dbReference type="PANTHER" id="PTHR13479">
    <property type="entry name" value="30S RIBOSOMAL PROTEIN S18"/>
    <property type="match status" value="1"/>
</dbReference>
<dbReference type="Gene3D" id="4.10.640.10">
    <property type="entry name" value="Ribosomal protein S18"/>
    <property type="match status" value="1"/>
</dbReference>
<keyword evidence="2 4" id="KW-0689">Ribosomal protein</keyword>
<organism evidence="6 7">
    <name type="scientific">Candidatus Limenecus avicola</name>
    <dbReference type="NCBI Taxonomy" id="2840847"/>
    <lineage>
        <taxon>Bacteria</taxon>
        <taxon>Bacillati</taxon>
        <taxon>Bacillota</taxon>
        <taxon>Clostridia</taxon>
        <taxon>Eubacteriales</taxon>
        <taxon>Clostridiaceae</taxon>
        <taxon>Clostridiaceae incertae sedis</taxon>
        <taxon>Candidatus Limenecus</taxon>
    </lineage>
</organism>
<dbReference type="NCBIfam" id="TIGR00165">
    <property type="entry name" value="S18"/>
    <property type="match status" value="1"/>
</dbReference>
<evidence type="ECO:0000313" key="7">
    <source>
        <dbReference type="Proteomes" id="UP000886748"/>
    </source>
</evidence>
<comment type="caution">
    <text evidence="6">The sequence shown here is derived from an EMBL/GenBank/DDBJ whole genome shotgun (WGS) entry which is preliminary data.</text>
</comment>
<dbReference type="SUPFAM" id="SSF46911">
    <property type="entry name" value="Ribosomal protein S18"/>
    <property type="match status" value="1"/>
</dbReference>
<dbReference type="AlphaFoldDB" id="A0A9D1N0X4"/>
<dbReference type="InterPro" id="IPR001648">
    <property type="entry name" value="Ribosomal_bS18"/>
</dbReference>
<evidence type="ECO:0000256" key="4">
    <source>
        <dbReference type="HAMAP-Rule" id="MF_00270"/>
    </source>
</evidence>
<dbReference type="GO" id="GO:0070181">
    <property type="term" value="F:small ribosomal subunit rRNA binding"/>
    <property type="evidence" value="ECO:0007669"/>
    <property type="project" value="TreeGrafter"/>
</dbReference>
<evidence type="ECO:0000256" key="2">
    <source>
        <dbReference type="ARBA" id="ARBA00022980"/>
    </source>
</evidence>
<keyword evidence="4" id="KW-0694">RNA-binding</keyword>
<protein>
    <recommendedName>
        <fullName evidence="4">Small ribosomal subunit protein bS18</fullName>
    </recommendedName>
</protein>
<dbReference type="PANTHER" id="PTHR13479:SF40">
    <property type="entry name" value="SMALL RIBOSOMAL SUBUNIT PROTEIN BS18M"/>
    <property type="match status" value="1"/>
</dbReference>
<dbReference type="Pfam" id="PF01084">
    <property type="entry name" value="Ribosomal_S18"/>
    <property type="match status" value="1"/>
</dbReference>
<dbReference type="HAMAP" id="MF_00270">
    <property type="entry name" value="Ribosomal_bS18"/>
    <property type="match status" value="1"/>
</dbReference>
<dbReference type="EMBL" id="DVOD01000059">
    <property type="protein sequence ID" value="HIU93077.1"/>
    <property type="molecule type" value="Genomic_DNA"/>
</dbReference>
<accession>A0A9D1N0X4</accession>
<evidence type="ECO:0000313" key="6">
    <source>
        <dbReference type="EMBL" id="HIU93077.1"/>
    </source>
</evidence>
<comment type="subunit">
    <text evidence="4">Part of the 30S ribosomal subunit. Forms a tight heterodimer with protein bS6.</text>
</comment>
<dbReference type="PRINTS" id="PR00974">
    <property type="entry name" value="RIBOSOMALS18"/>
</dbReference>
<sequence>MARPQIDKNKRKSCNFCADKVEVIDYKDAQKIRRYLTEAGKILPRRITGTCAEHQRMLAKAVKKAREAALINYVYD</sequence>
<dbReference type="GO" id="GO:0006412">
    <property type="term" value="P:translation"/>
    <property type="evidence" value="ECO:0007669"/>
    <property type="project" value="UniProtKB-UniRule"/>
</dbReference>